<dbReference type="InterPro" id="IPR050177">
    <property type="entry name" value="Lipid_A_modif_metabolic_enz"/>
</dbReference>
<evidence type="ECO:0000259" key="1">
    <source>
        <dbReference type="Pfam" id="PF01370"/>
    </source>
</evidence>
<protein>
    <submittedName>
        <fullName evidence="2">NAD-dependent epimerase/dehydratase family protein</fullName>
    </submittedName>
</protein>
<feature type="domain" description="NAD-dependent epimerase/dehydratase" evidence="1">
    <location>
        <begin position="2"/>
        <end position="233"/>
    </location>
</feature>
<keyword evidence="3" id="KW-1185">Reference proteome</keyword>
<organism evidence="2 3">
    <name type="scientific">Aequorivita ciconiae</name>
    <dbReference type="NCBI Taxonomy" id="2494375"/>
    <lineage>
        <taxon>Bacteria</taxon>
        <taxon>Pseudomonadati</taxon>
        <taxon>Bacteroidota</taxon>
        <taxon>Flavobacteriia</taxon>
        <taxon>Flavobacteriales</taxon>
        <taxon>Flavobacteriaceae</taxon>
        <taxon>Aequorivita</taxon>
    </lineage>
</organism>
<dbReference type="EMBL" id="CP034951">
    <property type="protein sequence ID" value="QAA82347.1"/>
    <property type="molecule type" value="Genomic_DNA"/>
</dbReference>
<dbReference type="OrthoDB" id="596910at2"/>
<dbReference type="KEGG" id="aev:EI546_11745"/>
<dbReference type="PANTHER" id="PTHR43245">
    <property type="entry name" value="BIFUNCTIONAL POLYMYXIN RESISTANCE PROTEIN ARNA"/>
    <property type="match status" value="1"/>
</dbReference>
<sequence>MILVTGGTGIVGAHLLYSLLEDNTSVRAIYRKDSDIHSIKKIFAIYTSEVDTLFNKIEWKEADIIDIPALTFAFKDVTHVYHCAALINFNPAKYKILKKINVEGTANIVNLCLANGVQKLCYVSSVATFGNVPNGQFINEETSWNPDERNNVYSITKYAAEMEVWRGTQEGLDAVIVNPGIIFGISPKAEGSGLITKLGPRGLSYYPSGGMGIVDVKDVVRAMKRLMDSEIKNGQYILVAENVYYKEILTKLALLYGKKPPSKKLSKPLMIFLSQLDWFSSVFFGTKRRLSKAMVRSMFSTSQYDSSKIKEQLHFEFTPLQETLKRIVDNSSTE</sequence>
<dbReference type="AlphaFoldDB" id="A0A410G4Y8"/>
<evidence type="ECO:0000313" key="3">
    <source>
        <dbReference type="Proteomes" id="UP000285517"/>
    </source>
</evidence>
<reference evidence="2 3" key="1">
    <citation type="submission" date="2019-01" db="EMBL/GenBank/DDBJ databases">
        <title>Complete genome sequencing of Aequorivita sp. H23M31.</title>
        <authorList>
            <person name="Bae J.-W."/>
        </authorList>
    </citation>
    <scope>NUCLEOTIDE SEQUENCE [LARGE SCALE GENOMIC DNA]</scope>
    <source>
        <strain evidence="2 3">H23M31</strain>
    </source>
</reference>
<accession>A0A410G4Y8</accession>
<proteinExistence type="predicted"/>
<dbReference type="Proteomes" id="UP000285517">
    <property type="component" value="Chromosome"/>
</dbReference>
<dbReference type="InterPro" id="IPR001509">
    <property type="entry name" value="Epimerase_deHydtase"/>
</dbReference>
<evidence type="ECO:0000313" key="2">
    <source>
        <dbReference type="EMBL" id="QAA82347.1"/>
    </source>
</evidence>
<dbReference type="SUPFAM" id="SSF51735">
    <property type="entry name" value="NAD(P)-binding Rossmann-fold domains"/>
    <property type="match status" value="1"/>
</dbReference>
<dbReference type="Gene3D" id="3.40.50.720">
    <property type="entry name" value="NAD(P)-binding Rossmann-like Domain"/>
    <property type="match status" value="1"/>
</dbReference>
<name>A0A410G4Y8_9FLAO</name>
<dbReference type="RefSeq" id="WP_128250714.1">
    <property type="nucleotide sequence ID" value="NZ_CP034951.1"/>
</dbReference>
<dbReference type="Pfam" id="PF01370">
    <property type="entry name" value="Epimerase"/>
    <property type="match status" value="1"/>
</dbReference>
<dbReference type="InterPro" id="IPR036291">
    <property type="entry name" value="NAD(P)-bd_dom_sf"/>
</dbReference>
<gene>
    <name evidence="2" type="ORF">EI546_11745</name>
</gene>